<protein>
    <submittedName>
        <fullName evidence="2">Alpha/beta-hydrolase</fullName>
    </submittedName>
</protein>
<dbReference type="EMBL" id="MU853401">
    <property type="protein sequence ID" value="KAK4138519.1"/>
    <property type="molecule type" value="Genomic_DNA"/>
</dbReference>
<accession>A0AAN6ZI81</accession>
<gene>
    <name evidence="2" type="ORF">BT67DRAFT_12091</name>
</gene>
<reference evidence="2" key="2">
    <citation type="submission" date="2023-05" db="EMBL/GenBank/DDBJ databases">
        <authorList>
            <consortium name="Lawrence Berkeley National Laboratory"/>
            <person name="Steindorff A."/>
            <person name="Hensen N."/>
            <person name="Bonometti L."/>
            <person name="Westerberg I."/>
            <person name="Brannstrom I.O."/>
            <person name="Guillou S."/>
            <person name="Cros-Aarteil S."/>
            <person name="Calhoun S."/>
            <person name="Haridas S."/>
            <person name="Kuo A."/>
            <person name="Mondo S."/>
            <person name="Pangilinan J."/>
            <person name="Riley R."/>
            <person name="Labutti K."/>
            <person name="Andreopoulos B."/>
            <person name="Lipzen A."/>
            <person name="Chen C."/>
            <person name="Yanf M."/>
            <person name="Daum C."/>
            <person name="Ng V."/>
            <person name="Clum A."/>
            <person name="Ohm R."/>
            <person name="Martin F."/>
            <person name="Silar P."/>
            <person name="Natvig D."/>
            <person name="Lalanne C."/>
            <person name="Gautier V."/>
            <person name="Ament-Velasquez S.L."/>
            <person name="Kruys A."/>
            <person name="Hutchinson M.I."/>
            <person name="Powell A.J."/>
            <person name="Barry K."/>
            <person name="Miller A.N."/>
            <person name="Grigoriev I.V."/>
            <person name="Debuchy R."/>
            <person name="Gladieux P."/>
            <person name="Thoren M.H."/>
            <person name="Johannesson H."/>
        </authorList>
    </citation>
    <scope>NUCLEOTIDE SEQUENCE</scope>
    <source>
        <strain evidence="2">CBS 123565</strain>
    </source>
</reference>
<sequence>MGSMFDGNPSLIQDPAPARNVSPWANKATPLVLIHDGGGTTFSYYCLGELDRRVYGIANPHYQSGGTWHGGIPEMAAHYLRLIKAAVPRGDIIIGGWSLGGLVALEVAHQLAREAHPPPLNLLGIVMVDSVCPMVLTAPVLPVIQHAVEWSQHTRQETKDRIMRSFAESSRMVREWTLPVWDAAQAAGQDEGAANVPSHTHTHTGNGRVLARPPPVILIRAMEPVPVPEEGAVSRVDVHRGDRLLGWGGYRKDMITSVMDIPGHHFNIFHTEKNLETSTAAIKRACLDIEEMHARGTSRLAA</sequence>
<name>A0AAN6ZI81_9PEZI</name>
<dbReference type="InterPro" id="IPR001031">
    <property type="entry name" value="Thioesterase"/>
</dbReference>
<feature type="domain" description="Thioesterase" evidence="1">
    <location>
        <begin position="30"/>
        <end position="129"/>
    </location>
</feature>
<dbReference type="AlphaFoldDB" id="A0AAN6ZI81"/>
<reference evidence="2" key="1">
    <citation type="journal article" date="2023" name="Mol. Phylogenet. Evol.">
        <title>Genome-scale phylogeny and comparative genomics of the fungal order Sordariales.</title>
        <authorList>
            <person name="Hensen N."/>
            <person name="Bonometti L."/>
            <person name="Westerberg I."/>
            <person name="Brannstrom I.O."/>
            <person name="Guillou S."/>
            <person name="Cros-Aarteil S."/>
            <person name="Calhoun S."/>
            <person name="Haridas S."/>
            <person name="Kuo A."/>
            <person name="Mondo S."/>
            <person name="Pangilinan J."/>
            <person name="Riley R."/>
            <person name="LaButti K."/>
            <person name="Andreopoulos B."/>
            <person name="Lipzen A."/>
            <person name="Chen C."/>
            <person name="Yan M."/>
            <person name="Daum C."/>
            <person name="Ng V."/>
            <person name="Clum A."/>
            <person name="Steindorff A."/>
            <person name="Ohm R.A."/>
            <person name="Martin F."/>
            <person name="Silar P."/>
            <person name="Natvig D.O."/>
            <person name="Lalanne C."/>
            <person name="Gautier V."/>
            <person name="Ament-Velasquez S.L."/>
            <person name="Kruys A."/>
            <person name="Hutchinson M.I."/>
            <person name="Powell A.J."/>
            <person name="Barry K."/>
            <person name="Miller A.N."/>
            <person name="Grigoriev I.V."/>
            <person name="Debuchy R."/>
            <person name="Gladieux P."/>
            <person name="Hiltunen Thoren M."/>
            <person name="Johannesson H."/>
        </authorList>
    </citation>
    <scope>NUCLEOTIDE SEQUENCE</scope>
    <source>
        <strain evidence="2">CBS 123565</strain>
    </source>
</reference>
<proteinExistence type="predicted"/>
<dbReference type="SUPFAM" id="SSF53474">
    <property type="entry name" value="alpha/beta-Hydrolases"/>
    <property type="match status" value="1"/>
</dbReference>
<comment type="caution">
    <text evidence="2">The sequence shown here is derived from an EMBL/GenBank/DDBJ whole genome shotgun (WGS) entry which is preliminary data.</text>
</comment>
<evidence type="ECO:0000313" key="2">
    <source>
        <dbReference type="EMBL" id="KAK4138519.1"/>
    </source>
</evidence>
<dbReference type="Gene3D" id="3.40.50.1820">
    <property type="entry name" value="alpha/beta hydrolase"/>
    <property type="match status" value="1"/>
</dbReference>
<dbReference type="Proteomes" id="UP001304895">
    <property type="component" value="Unassembled WGS sequence"/>
</dbReference>
<evidence type="ECO:0000313" key="3">
    <source>
        <dbReference type="Proteomes" id="UP001304895"/>
    </source>
</evidence>
<dbReference type="InterPro" id="IPR029058">
    <property type="entry name" value="AB_hydrolase_fold"/>
</dbReference>
<organism evidence="2 3">
    <name type="scientific">Trichocladium antarcticum</name>
    <dbReference type="NCBI Taxonomy" id="1450529"/>
    <lineage>
        <taxon>Eukaryota</taxon>
        <taxon>Fungi</taxon>
        <taxon>Dikarya</taxon>
        <taxon>Ascomycota</taxon>
        <taxon>Pezizomycotina</taxon>
        <taxon>Sordariomycetes</taxon>
        <taxon>Sordariomycetidae</taxon>
        <taxon>Sordariales</taxon>
        <taxon>Chaetomiaceae</taxon>
        <taxon>Trichocladium</taxon>
    </lineage>
</organism>
<evidence type="ECO:0000259" key="1">
    <source>
        <dbReference type="Pfam" id="PF00975"/>
    </source>
</evidence>
<dbReference type="Pfam" id="PF00975">
    <property type="entry name" value="Thioesterase"/>
    <property type="match status" value="1"/>
</dbReference>
<keyword evidence="3" id="KW-1185">Reference proteome</keyword>